<gene>
    <name evidence="2" type="ORF">MRATA1EN1_LOCUS21777</name>
</gene>
<accession>A0ABN8ZFZ9</accession>
<reference evidence="2" key="1">
    <citation type="submission" date="2023-04" db="EMBL/GenBank/DDBJ databases">
        <authorList>
            <consortium name="ELIXIR-Norway"/>
        </authorList>
    </citation>
    <scope>NUCLEOTIDE SEQUENCE [LARGE SCALE GENOMIC DNA]</scope>
</reference>
<sequence length="101" mass="11267">MAIIVLQVTLQGTLSVSKGLSTLPRRSQKINFPVKTPSLPQHEFSSQSQEEGNEAKYWVCQKVCNTSRRNPNENFGQPNTVLGFSPLRLLMDHTATSLPKL</sequence>
<keyword evidence="3" id="KW-1185">Reference proteome</keyword>
<evidence type="ECO:0000313" key="3">
    <source>
        <dbReference type="Proteomes" id="UP001176941"/>
    </source>
</evidence>
<dbReference type="Proteomes" id="UP001176941">
    <property type="component" value="Chromosome 33"/>
</dbReference>
<proteinExistence type="predicted"/>
<organism evidence="2 3">
    <name type="scientific">Rangifer tarandus platyrhynchus</name>
    <name type="common">Svalbard reindeer</name>
    <dbReference type="NCBI Taxonomy" id="3082113"/>
    <lineage>
        <taxon>Eukaryota</taxon>
        <taxon>Metazoa</taxon>
        <taxon>Chordata</taxon>
        <taxon>Craniata</taxon>
        <taxon>Vertebrata</taxon>
        <taxon>Euteleostomi</taxon>
        <taxon>Mammalia</taxon>
        <taxon>Eutheria</taxon>
        <taxon>Laurasiatheria</taxon>
        <taxon>Artiodactyla</taxon>
        <taxon>Ruminantia</taxon>
        <taxon>Pecora</taxon>
        <taxon>Cervidae</taxon>
        <taxon>Odocoileinae</taxon>
        <taxon>Rangifer</taxon>
    </lineage>
</organism>
<dbReference type="EMBL" id="OX459969">
    <property type="protein sequence ID" value="CAI9172815.1"/>
    <property type="molecule type" value="Genomic_DNA"/>
</dbReference>
<evidence type="ECO:0000313" key="2">
    <source>
        <dbReference type="EMBL" id="CAI9172815.1"/>
    </source>
</evidence>
<name>A0ABN8ZFZ9_RANTA</name>
<evidence type="ECO:0000256" key="1">
    <source>
        <dbReference type="SAM" id="MobiDB-lite"/>
    </source>
</evidence>
<protein>
    <submittedName>
        <fullName evidence="2">Uncharacterized protein</fullName>
    </submittedName>
</protein>
<feature type="region of interest" description="Disordered" evidence="1">
    <location>
        <begin position="32"/>
        <end position="52"/>
    </location>
</feature>